<evidence type="ECO:0000313" key="3">
    <source>
        <dbReference type="Proteomes" id="UP000325273"/>
    </source>
</evidence>
<gene>
    <name evidence="2" type="ORF">FVF58_02655</name>
</gene>
<feature type="chain" id="PRO_5023018170" description="PXPV repeat-containing protein" evidence="1">
    <location>
        <begin position="27"/>
        <end position="92"/>
    </location>
</feature>
<protein>
    <recommendedName>
        <fullName evidence="4">PXPV repeat-containing protein</fullName>
    </recommendedName>
</protein>
<name>A0A5B0HHP9_9BURK</name>
<proteinExistence type="predicted"/>
<dbReference type="EMBL" id="VTUZ01000002">
    <property type="protein sequence ID" value="KAA1014849.1"/>
    <property type="molecule type" value="Genomic_DNA"/>
</dbReference>
<keyword evidence="3" id="KW-1185">Reference proteome</keyword>
<evidence type="ECO:0000313" key="2">
    <source>
        <dbReference type="EMBL" id="KAA1014849.1"/>
    </source>
</evidence>
<keyword evidence="1" id="KW-0732">Signal</keyword>
<dbReference type="RefSeq" id="WP_149668384.1">
    <property type="nucleotide sequence ID" value="NZ_VTUZ01000002.1"/>
</dbReference>
<accession>A0A5B0HHP9</accession>
<dbReference type="AlphaFoldDB" id="A0A5B0HHP9"/>
<evidence type="ECO:0008006" key="4">
    <source>
        <dbReference type="Google" id="ProtNLM"/>
    </source>
</evidence>
<evidence type="ECO:0000256" key="1">
    <source>
        <dbReference type="SAM" id="SignalP"/>
    </source>
</evidence>
<comment type="caution">
    <text evidence="2">The sequence shown here is derived from an EMBL/GenBank/DDBJ whole genome shotgun (WGS) entry which is preliminary data.</text>
</comment>
<organism evidence="2 3">
    <name type="scientific">Paraburkholderia panacisoli</name>
    <dbReference type="NCBI Taxonomy" id="2603818"/>
    <lineage>
        <taxon>Bacteria</taxon>
        <taxon>Pseudomonadati</taxon>
        <taxon>Pseudomonadota</taxon>
        <taxon>Betaproteobacteria</taxon>
        <taxon>Burkholderiales</taxon>
        <taxon>Burkholderiaceae</taxon>
        <taxon>Paraburkholderia</taxon>
    </lineage>
</organism>
<reference evidence="2 3" key="1">
    <citation type="submission" date="2019-08" db="EMBL/GenBank/DDBJ databases">
        <title>Paraburkholderia sp. DCY113.</title>
        <authorList>
            <person name="Kang J."/>
        </authorList>
    </citation>
    <scope>NUCLEOTIDE SEQUENCE [LARGE SCALE GENOMIC DNA]</scope>
    <source>
        <strain evidence="2 3">DCY113</strain>
    </source>
</reference>
<dbReference type="Proteomes" id="UP000325273">
    <property type="component" value="Unassembled WGS sequence"/>
</dbReference>
<feature type="signal peptide" evidence="1">
    <location>
        <begin position="1"/>
        <end position="26"/>
    </location>
</feature>
<sequence>MKPSRLLLASALLSVPLAVVSLGARADSWKKHGGDYKEEYWDGGCKVERKWKGNGEYKEKSKCKGGYVTQPPAVIYQPVPAVVISPQVLIGQ</sequence>